<protein>
    <submittedName>
        <fullName evidence="4">Phosducin-like protein</fullName>
    </submittedName>
</protein>
<feature type="region of interest" description="Disordered" evidence="2">
    <location>
        <begin position="13"/>
        <end position="56"/>
    </location>
</feature>
<dbReference type="InterPro" id="IPR024253">
    <property type="entry name" value="Phosducin_thioredoxin-like_dom"/>
</dbReference>
<dbReference type="OMA" id="GIIEMMP"/>
<proteinExistence type="inferred from homology"/>
<dbReference type="AlphaFoldDB" id="A0A152A0Z3"/>
<dbReference type="STRING" id="361077.A0A152A0Z3"/>
<feature type="compositionally biased region" description="Basic and acidic residues" evidence="2">
    <location>
        <begin position="46"/>
        <end position="56"/>
    </location>
</feature>
<comment type="similarity">
    <text evidence="1">Belongs to the phosducin family.</text>
</comment>
<feature type="compositionally biased region" description="Acidic residues" evidence="2">
    <location>
        <begin position="32"/>
        <end position="45"/>
    </location>
</feature>
<keyword evidence="5" id="KW-1185">Reference proteome</keyword>
<comment type="caution">
    <text evidence="4">The sequence shown here is derived from an EMBL/GenBank/DDBJ whole genome shotgun (WGS) entry which is preliminary data.</text>
</comment>
<dbReference type="Pfam" id="PF02114">
    <property type="entry name" value="Phosducin"/>
    <property type="match status" value="1"/>
</dbReference>
<evidence type="ECO:0000313" key="5">
    <source>
        <dbReference type="Proteomes" id="UP000076078"/>
    </source>
</evidence>
<feature type="compositionally biased region" description="Basic and acidic residues" evidence="2">
    <location>
        <begin position="17"/>
        <end position="31"/>
    </location>
</feature>
<dbReference type="PANTHER" id="PTHR46052">
    <property type="entry name" value="PHOSDUCIN-LIKE PROTEIN"/>
    <property type="match status" value="1"/>
</dbReference>
<feature type="domain" description="Phosducin" evidence="3">
    <location>
        <begin position="103"/>
        <end position="305"/>
    </location>
</feature>
<dbReference type="InParanoid" id="A0A152A0Z3"/>
<dbReference type="InterPro" id="IPR051499">
    <property type="entry name" value="Phosducin-like_reg"/>
</dbReference>
<sequence>MDDTLAKALLDKFGGSIEDKSDIRQNDSGDEKDVDDNCGDDECDDHTDHAHGQREVDVENMSDQEYASYVSSIQQPQMKGGGNTGVKGVMADYAQHRELKRQEYQEKKDQQRKAYEKMAFTTRDQPVQQPQEEEDSDDELKRLRQQKLQQWKQQKEGSTTSKDSGKKVFGYLKQISASEYVDEIDNEPTDVFIVIHLFQSYIPECVLLNQFLTQLAISNRYVKFLKILSTEAKSSYHDAALPTLLVYKKGDLVASFIPITEELGAKFDKEDVELLLASYSIIPNPNRHLQKQGWEKSLSNRKDDDSEDD</sequence>
<dbReference type="InterPro" id="IPR001200">
    <property type="entry name" value="Phosducin"/>
</dbReference>
<dbReference type="SUPFAM" id="SSF52833">
    <property type="entry name" value="Thioredoxin-like"/>
    <property type="match status" value="1"/>
</dbReference>
<dbReference type="InterPro" id="IPR036249">
    <property type="entry name" value="Thioredoxin-like_sf"/>
</dbReference>
<evidence type="ECO:0000313" key="4">
    <source>
        <dbReference type="EMBL" id="KYQ99895.1"/>
    </source>
</evidence>
<evidence type="ECO:0000256" key="1">
    <source>
        <dbReference type="ARBA" id="ARBA00009686"/>
    </source>
</evidence>
<name>A0A152A0Z3_TIELA</name>
<dbReference type="EMBL" id="LODT01000020">
    <property type="protein sequence ID" value="KYQ99895.1"/>
    <property type="molecule type" value="Genomic_DNA"/>
</dbReference>
<feature type="region of interest" description="Disordered" evidence="2">
    <location>
        <begin position="120"/>
        <end position="140"/>
    </location>
</feature>
<dbReference type="FunCoup" id="A0A152A0Z3">
    <property type="interactions" value="161"/>
</dbReference>
<accession>A0A152A0Z3</accession>
<gene>
    <name evidence="4" type="ORF">DLAC_03861</name>
</gene>
<evidence type="ECO:0000259" key="3">
    <source>
        <dbReference type="Pfam" id="PF02114"/>
    </source>
</evidence>
<dbReference type="Proteomes" id="UP000076078">
    <property type="component" value="Unassembled WGS sequence"/>
</dbReference>
<dbReference type="CDD" id="cd02987">
    <property type="entry name" value="Phd_like_Phd"/>
    <property type="match status" value="1"/>
</dbReference>
<dbReference type="Gene3D" id="3.40.30.10">
    <property type="entry name" value="Glutaredoxin"/>
    <property type="match status" value="1"/>
</dbReference>
<dbReference type="GO" id="GO:0008277">
    <property type="term" value="P:regulation of G protein-coupled receptor signaling pathway"/>
    <property type="evidence" value="ECO:0007669"/>
    <property type="project" value="InterPro"/>
</dbReference>
<organism evidence="4 5">
    <name type="scientific">Tieghemostelium lacteum</name>
    <name type="common">Slime mold</name>
    <name type="synonym">Dictyostelium lacteum</name>
    <dbReference type="NCBI Taxonomy" id="361077"/>
    <lineage>
        <taxon>Eukaryota</taxon>
        <taxon>Amoebozoa</taxon>
        <taxon>Evosea</taxon>
        <taxon>Eumycetozoa</taxon>
        <taxon>Dictyostelia</taxon>
        <taxon>Dictyosteliales</taxon>
        <taxon>Raperosteliaceae</taxon>
        <taxon>Tieghemostelium</taxon>
    </lineage>
</organism>
<dbReference type="PANTHER" id="PTHR46052:SF1">
    <property type="entry name" value="PHOSDUCIN-LIKE PROTEIN"/>
    <property type="match status" value="1"/>
</dbReference>
<dbReference type="OrthoDB" id="45518at2759"/>
<dbReference type="PRINTS" id="PR00677">
    <property type="entry name" value="PHOSDUCIN"/>
</dbReference>
<reference evidence="4 5" key="1">
    <citation type="submission" date="2015-12" db="EMBL/GenBank/DDBJ databases">
        <title>Dictyostelia acquired genes for synthesis and detection of signals that induce cell-type specialization by lateral gene transfer from prokaryotes.</title>
        <authorList>
            <person name="Gloeckner G."/>
            <person name="Schaap P."/>
        </authorList>
    </citation>
    <scope>NUCLEOTIDE SEQUENCE [LARGE SCALE GENOMIC DNA]</scope>
    <source>
        <strain evidence="4 5">TK</strain>
    </source>
</reference>
<evidence type="ECO:0000256" key="2">
    <source>
        <dbReference type="SAM" id="MobiDB-lite"/>
    </source>
</evidence>